<feature type="region of interest" description="Disordered" evidence="1">
    <location>
        <begin position="245"/>
        <end position="296"/>
    </location>
</feature>
<reference evidence="2 3" key="1">
    <citation type="submission" date="2019-08" db="EMBL/GenBank/DDBJ databases">
        <title>The genome of the soybean aphid Biotype 1, its phylome, world population structure and adaptation to the North American continent.</title>
        <authorList>
            <person name="Giordano R."/>
            <person name="Donthu R.K."/>
            <person name="Hernandez A.G."/>
            <person name="Wright C.L."/>
            <person name="Zimin A.V."/>
        </authorList>
    </citation>
    <scope>NUCLEOTIDE SEQUENCE [LARGE SCALE GENOMIC DNA]</scope>
    <source>
        <tissue evidence="2">Whole aphids</tissue>
    </source>
</reference>
<feature type="compositionally biased region" description="Pro residues" evidence="1">
    <location>
        <begin position="245"/>
        <end position="255"/>
    </location>
</feature>
<comment type="caution">
    <text evidence="2">The sequence shown here is derived from an EMBL/GenBank/DDBJ whole genome shotgun (WGS) entry which is preliminary data.</text>
</comment>
<evidence type="ECO:0000256" key="1">
    <source>
        <dbReference type="SAM" id="MobiDB-lite"/>
    </source>
</evidence>
<evidence type="ECO:0000313" key="2">
    <source>
        <dbReference type="EMBL" id="KAE9533852.1"/>
    </source>
</evidence>
<evidence type="ECO:0000313" key="3">
    <source>
        <dbReference type="Proteomes" id="UP000475862"/>
    </source>
</evidence>
<protein>
    <submittedName>
        <fullName evidence="2">Uncharacterized protein</fullName>
    </submittedName>
</protein>
<organism evidence="2 3">
    <name type="scientific">Aphis glycines</name>
    <name type="common">Soybean aphid</name>
    <dbReference type="NCBI Taxonomy" id="307491"/>
    <lineage>
        <taxon>Eukaryota</taxon>
        <taxon>Metazoa</taxon>
        <taxon>Ecdysozoa</taxon>
        <taxon>Arthropoda</taxon>
        <taxon>Hexapoda</taxon>
        <taxon>Insecta</taxon>
        <taxon>Pterygota</taxon>
        <taxon>Neoptera</taxon>
        <taxon>Paraneoptera</taxon>
        <taxon>Hemiptera</taxon>
        <taxon>Sternorrhyncha</taxon>
        <taxon>Aphidomorpha</taxon>
        <taxon>Aphidoidea</taxon>
        <taxon>Aphididae</taxon>
        <taxon>Aphidini</taxon>
        <taxon>Aphis</taxon>
        <taxon>Aphis</taxon>
    </lineage>
</organism>
<gene>
    <name evidence="2" type="ORF">AGLY_008931</name>
</gene>
<sequence>MSFCRLVGVYYFHLHRSSTAASRVRVTPRKHNVVLTDCHATYTYVVTSVSRLFSVPFLLFTYLLNRLYLSVTRHDITAPSFVVVSRSLESHCHPKHYLPNVYYSIFCCITDVQDSAVVVVPTYVRRLRRTIRLAYRSREYYADTDPQFTAVASSTVGDGNARFSRRRKVVSPAYLDAVRLRVCTHRLPVSHRVRRTCLPTPQVCSNTTHIKWFFDTMVRSRGGAVAAVVESTVVRRSLPLTLAPAVPPPPAPLAPTPDRCRRPFNSCGGNNHDTRFGGGRRSRRPPPRCPISRHPT</sequence>
<dbReference type="Proteomes" id="UP000475862">
    <property type="component" value="Unassembled WGS sequence"/>
</dbReference>
<dbReference type="EMBL" id="VYZN01000031">
    <property type="protein sequence ID" value="KAE9533852.1"/>
    <property type="molecule type" value="Genomic_DNA"/>
</dbReference>
<accession>A0A6G0TLC5</accession>
<name>A0A6G0TLC5_APHGL</name>
<dbReference type="AlphaFoldDB" id="A0A6G0TLC5"/>
<proteinExistence type="predicted"/>
<keyword evidence="3" id="KW-1185">Reference proteome</keyword>